<dbReference type="Pfam" id="PF00196">
    <property type="entry name" value="GerE"/>
    <property type="match status" value="1"/>
</dbReference>
<dbReference type="EMBL" id="JACCBW010000002">
    <property type="protein sequence ID" value="NYE36416.1"/>
    <property type="molecule type" value="Genomic_DNA"/>
</dbReference>
<dbReference type="Gene3D" id="3.40.50.2300">
    <property type="match status" value="1"/>
</dbReference>
<dbReference type="SUPFAM" id="SSF46894">
    <property type="entry name" value="C-terminal effector domain of the bipartite response regulators"/>
    <property type="match status" value="1"/>
</dbReference>
<reference evidence="5 6" key="2">
    <citation type="submission" date="2020-08" db="EMBL/GenBank/DDBJ databases">
        <title>The Agave Microbiome: Exploring the role of microbial communities in plant adaptations to desert environments.</title>
        <authorList>
            <person name="Partida-Martinez L.P."/>
        </authorList>
    </citation>
    <scope>NUCLEOTIDE SEQUENCE [LARGE SCALE GENOMIC DNA]</scope>
    <source>
        <strain evidence="5 6">AT2.17</strain>
    </source>
</reference>
<protein>
    <submittedName>
        <fullName evidence="5">DNA-binding NarL/FixJ family response regulator</fullName>
    </submittedName>
</protein>
<evidence type="ECO:0000313" key="5">
    <source>
        <dbReference type="EMBL" id="NYE36416.1"/>
    </source>
</evidence>
<dbReference type="InterPro" id="IPR011006">
    <property type="entry name" value="CheY-like_superfamily"/>
</dbReference>
<keyword evidence="3" id="KW-0804">Transcription</keyword>
<keyword evidence="1" id="KW-0805">Transcription regulation</keyword>
<dbReference type="PANTHER" id="PTHR44688:SF16">
    <property type="entry name" value="DNA-BINDING TRANSCRIPTIONAL ACTIVATOR DEVR_DOSR"/>
    <property type="match status" value="1"/>
</dbReference>
<dbReference type="PANTHER" id="PTHR44688">
    <property type="entry name" value="DNA-BINDING TRANSCRIPTIONAL ACTIVATOR DEVR_DOSR"/>
    <property type="match status" value="1"/>
</dbReference>
<gene>
    <name evidence="5" type="ORF">F4692_001549</name>
</gene>
<organism evidence="5 6">
    <name type="scientific">Nocardioides cavernae</name>
    <dbReference type="NCBI Taxonomy" id="1921566"/>
    <lineage>
        <taxon>Bacteria</taxon>
        <taxon>Bacillati</taxon>
        <taxon>Actinomycetota</taxon>
        <taxon>Actinomycetes</taxon>
        <taxon>Propionibacteriales</taxon>
        <taxon>Nocardioidaceae</taxon>
        <taxon>Nocardioides</taxon>
    </lineage>
</organism>
<feature type="domain" description="HTH luxR-type" evidence="4">
    <location>
        <begin position="131"/>
        <end position="196"/>
    </location>
</feature>
<evidence type="ECO:0000313" key="6">
    <source>
        <dbReference type="Proteomes" id="UP000549911"/>
    </source>
</evidence>
<dbReference type="PROSITE" id="PS50043">
    <property type="entry name" value="HTH_LUXR_2"/>
    <property type="match status" value="1"/>
</dbReference>
<reference evidence="5 6" key="1">
    <citation type="submission" date="2020-07" db="EMBL/GenBank/DDBJ databases">
        <authorList>
            <person name="Partida-Martinez L."/>
            <person name="Huntemann M."/>
            <person name="Clum A."/>
            <person name="Wang J."/>
            <person name="Palaniappan K."/>
            <person name="Ritter S."/>
            <person name="Chen I.-M."/>
            <person name="Stamatis D."/>
            <person name="Reddy T."/>
            <person name="O'Malley R."/>
            <person name="Daum C."/>
            <person name="Shapiro N."/>
            <person name="Ivanova N."/>
            <person name="Kyrpides N."/>
            <person name="Woyke T."/>
        </authorList>
    </citation>
    <scope>NUCLEOTIDE SEQUENCE [LARGE SCALE GENOMIC DNA]</scope>
    <source>
        <strain evidence="5 6">AT2.17</strain>
    </source>
</reference>
<accession>A0A7Y9KP72</accession>
<dbReference type="PROSITE" id="PS00622">
    <property type="entry name" value="HTH_LUXR_1"/>
    <property type="match status" value="1"/>
</dbReference>
<dbReference type="GO" id="GO:0003677">
    <property type="term" value="F:DNA binding"/>
    <property type="evidence" value="ECO:0007669"/>
    <property type="project" value="UniProtKB-KW"/>
</dbReference>
<name>A0A7Y9KP72_9ACTN</name>
<comment type="caution">
    <text evidence="5">The sequence shown here is derived from an EMBL/GenBank/DDBJ whole genome shotgun (WGS) entry which is preliminary data.</text>
</comment>
<dbReference type="AlphaFoldDB" id="A0A7Y9KP72"/>
<dbReference type="Proteomes" id="UP000549911">
    <property type="component" value="Unassembled WGS sequence"/>
</dbReference>
<dbReference type="PRINTS" id="PR00038">
    <property type="entry name" value="HTHLUXR"/>
</dbReference>
<proteinExistence type="predicted"/>
<evidence type="ECO:0000259" key="4">
    <source>
        <dbReference type="PROSITE" id="PS50043"/>
    </source>
</evidence>
<dbReference type="InterPro" id="IPR000792">
    <property type="entry name" value="Tscrpt_reg_LuxR_C"/>
</dbReference>
<dbReference type="InterPro" id="IPR016032">
    <property type="entry name" value="Sig_transdc_resp-reg_C-effctor"/>
</dbReference>
<evidence type="ECO:0000256" key="3">
    <source>
        <dbReference type="ARBA" id="ARBA00023163"/>
    </source>
</evidence>
<keyword evidence="6" id="KW-1185">Reference proteome</keyword>
<dbReference type="CDD" id="cd06170">
    <property type="entry name" value="LuxR_C_like"/>
    <property type="match status" value="1"/>
</dbReference>
<evidence type="ECO:0000256" key="2">
    <source>
        <dbReference type="ARBA" id="ARBA00023125"/>
    </source>
</evidence>
<dbReference type="SUPFAM" id="SSF52172">
    <property type="entry name" value="CheY-like"/>
    <property type="match status" value="1"/>
</dbReference>
<sequence>MDIRIALLGGDELVRRGLDSMLRTLGGFELGSVKDRERAPIDIALVETYGSARGDMTLQRAVSDPHIRRVAVYTWNHHPGLAHESLGNGVTGYLAKGLSAAQLGRALRAIHVGEVVVSPVLPALPTKELRSTTELDLLTVRERETLAHIATGKSNDEIARQMQISLNSVKSYIRNAYRKTGVQSRSQAVLWAVSHGLGAEALTGVPAGAGSPRA</sequence>
<dbReference type="GO" id="GO:0006355">
    <property type="term" value="P:regulation of DNA-templated transcription"/>
    <property type="evidence" value="ECO:0007669"/>
    <property type="project" value="InterPro"/>
</dbReference>
<evidence type="ECO:0000256" key="1">
    <source>
        <dbReference type="ARBA" id="ARBA00023015"/>
    </source>
</evidence>
<dbReference type="SMART" id="SM00421">
    <property type="entry name" value="HTH_LUXR"/>
    <property type="match status" value="1"/>
</dbReference>
<dbReference type="RefSeq" id="WP_179619100.1">
    <property type="nucleotide sequence ID" value="NZ_JACCBW010000002.1"/>
</dbReference>
<keyword evidence="2 5" id="KW-0238">DNA-binding</keyword>